<sequence>MTFLLLAMSGCGEPVGSGGQPVGSGVHQYNPELDKDCMGCDLSGADLTGANLSHVDLSGANLDGVIGADFSRAKTVPPKYLKD</sequence>
<dbReference type="Gene3D" id="2.160.20.80">
    <property type="entry name" value="E3 ubiquitin-protein ligase SopA"/>
    <property type="match status" value="1"/>
</dbReference>
<name>A0A381YCT6_9ZZZZ</name>
<gene>
    <name evidence="1" type="ORF">METZ01_LOCUS127245</name>
</gene>
<organism evidence="1">
    <name type="scientific">marine metagenome</name>
    <dbReference type="NCBI Taxonomy" id="408172"/>
    <lineage>
        <taxon>unclassified sequences</taxon>
        <taxon>metagenomes</taxon>
        <taxon>ecological metagenomes</taxon>
    </lineage>
</organism>
<dbReference type="AlphaFoldDB" id="A0A381YCT6"/>
<dbReference type="Pfam" id="PF00805">
    <property type="entry name" value="Pentapeptide"/>
    <property type="match status" value="1"/>
</dbReference>
<evidence type="ECO:0008006" key="2">
    <source>
        <dbReference type="Google" id="ProtNLM"/>
    </source>
</evidence>
<protein>
    <recommendedName>
        <fullName evidence="2">Pentapeptide repeat-containing protein</fullName>
    </recommendedName>
</protein>
<accession>A0A381YCT6</accession>
<dbReference type="InterPro" id="IPR001646">
    <property type="entry name" value="5peptide_repeat"/>
</dbReference>
<proteinExistence type="predicted"/>
<evidence type="ECO:0000313" key="1">
    <source>
        <dbReference type="EMBL" id="SVA74391.1"/>
    </source>
</evidence>
<reference evidence="1" key="1">
    <citation type="submission" date="2018-05" db="EMBL/GenBank/DDBJ databases">
        <authorList>
            <person name="Lanie J.A."/>
            <person name="Ng W.-L."/>
            <person name="Kazmierczak K.M."/>
            <person name="Andrzejewski T.M."/>
            <person name="Davidsen T.M."/>
            <person name="Wayne K.J."/>
            <person name="Tettelin H."/>
            <person name="Glass J.I."/>
            <person name="Rusch D."/>
            <person name="Podicherti R."/>
            <person name="Tsui H.-C.T."/>
            <person name="Winkler M.E."/>
        </authorList>
    </citation>
    <scope>NUCLEOTIDE SEQUENCE</scope>
</reference>
<dbReference type="SUPFAM" id="SSF141571">
    <property type="entry name" value="Pentapeptide repeat-like"/>
    <property type="match status" value="1"/>
</dbReference>
<dbReference type="EMBL" id="UINC01017836">
    <property type="protein sequence ID" value="SVA74391.1"/>
    <property type="molecule type" value="Genomic_DNA"/>
</dbReference>